<dbReference type="PANTHER" id="PTHR43797">
    <property type="entry name" value="HOMOCYSTEINE/CYSTEINE SYNTHASE"/>
    <property type="match status" value="1"/>
</dbReference>
<dbReference type="InterPro" id="IPR015421">
    <property type="entry name" value="PyrdxlP-dep_Trfase_major"/>
</dbReference>
<evidence type="ECO:0000256" key="5">
    <source>
        <dbReference type="PIRSR" id="PIRSR001434-2"/>
    </source>
</evidence>
<dbReference type="NCBIfam" id="TIGR01326">
    <property type="entry name" value="OAH_OAS_sulfhy"/>
    <property type="match status" value="1"/>
</dbReference>
<dbReference type="Proteomes" id="UP000199233">
    <property type="component" value="Unassembled WGS sequence"/>
</dbReference>
<evidence type="ECO:0000256" key="3">
    <source>
        <dbReference type="ARBA" id="ARBA00022679"/>
    </source>
</evidence>
<dbReference type="GO" id="GO:0006535">
    <property type="term" value="P:cysteine biosynthetic process from serine"/>
    <property type="evidence" value="ECO:0007669"/>
    <property type="project" value="TreeGrafter"/>
</dbReference>
<keyword evidence="4 5" id="KW-0663">Pyridoxal phosphate</keyword>
<proteinExistence type="inferred from homology"/>
<dbReference type="Pfam" id="PF01053">
    <property type="entry name" value="Cys_Met_Meta_PP"/>
    <property type="match status" value="1"/>
</dbReference>
<dbReference type="GO" id="GO:0003961">
    <property type="term" value="F:O-acetylhomoserine aminocarboxypropyltransferase activity"/>
    <property type="evidence" value="ECO:0007669"/>
    <property type="project" value="TreeGrafter"/>
</dbReference>
<dbReference type="Gene3D" id="3.90.1150.10">
    <property type="entry name" value="Aspartate Aminotransferase, domain 1"/>
    <property type="match status" value="1"/>
</dbReference>
<dbReference type="GO" id="GO:0016829">
    <property type="term" value="F:lyase activity"/>
    <property type="evidence" value="ECO:0007669"/>
    <property type="project" value="UniProtKB-KW"/>
</dbReference>
<comment type="similarity">
    <text evidence="2 6">Belongs to the trans-sulfuration enzymes family.</text>
</comment>
<evidence type="ECO:0000256" key="6">
    <source>
        <dbReference type="RuleBase" id="RU362118"/>
    </source>
</evidence>
<keyword evidence="7" id="KW-0456">Lyase</keyword>
<dbReference type="STRING" id="489703.SAMN04488038_10618"/>
<comment type="cofactor">
    <cofactor evidence="1 6">
        <name>pyridoxal 5'-phosphate</name>
        <dbReference type="ChEBI" id="CHEBI:597326"/>
    </cofactor>
</comment>
<name>A0A1H9FKX6_9GAMM</name>
<evidence type="ECO:0000313" key="7">
    <source>
        <dbReference type="EMBL" id="SEQ38465.1"/>
    </source>
</evidence>
<dbReference type="Gene3D" id="3.40.640.10">
    <property type="entry name" value="Type I PLP-dependent aspartate aminotransferase-like (Major domain)"/>
    <property type="match status" value="1"/>
</dbReference>
<dbReference type="EMBL" id="FOFS01000006">
    <property type="protein sequence ID" value="SEQ38465.1"/>
    <property type="molecule type" value="Genomic_DNA"/>
</dbReference>
<dbReference type="InterPro" id="IPR015424">
    <property type="entry name" value="PyrdxlP-dep_Trfase"/>
</dbReference>
<dbReference type="InterPro" id="IPR054542">
    <property type="entry name" value="Cys_met_metab_PP"/>
</dbReference>
<accession>A0A1H9FKX6</accession>
<protein>
    <submittedName>
        <fullName evidence="7">O-acetylhomoserine (Thiol)-lyase</fullName>
    </submittedName>
</protein>
<dbReference type="InterPro" id="IPR006235">
    <property type="entry name" value="OAc-hSer/O-AcSer_sulfhydrylase"/>
</dbReference>
<dbReference type="GO" id="GO:0004124">
    <property type="term" value="F:cysteine synthase activity"/>
    <property type="evidence" value="ECO:0007669"/>
    <property type="project" value="TreeGrafter"/>
</dbReference>
<dbReference type="CDD" id="cd00614">
    <property type="entry name" value="CGS_like"/>
    <property type="match status" value="1"/>
</dbReference>
<organism evidence="7 8">
    <name type="scientific">Solimonas aquatica</name>
    <dbReference type="NCBI Taxonomy" id="489703"/>
    <lineage>
        <taxon>Bacteria</taxon>
        <taxon>Pseudomonadati</taxon>
        <taxon>Pseudomonadota</taxon>
        <taxon>Gammaproteobacteria</taxon>
        <taxon>Nevskiales</taxon>
        <taxon>Nevskiaceae</taxon>
        <taxon>Solimonas</taxon>
    </lineage>
</organism>
<dbReference type="FunFam" id="3.40.640.10:FF:000035">
    <property type="entry name" value="O-succinylhomoserine sulfhydrylase"/>
    <property type="match status" value="1"/>
</dbReference>
<reference evidence="7 8" key="1">
    <citation type="submission" date="2016-10" db="EMBL/GenBank/DDBJ databases">
        <authorList>
            <person name="de Groot N.N."/>
        </authorList>
    </citation>
    <scope>NUCLEOTIDE SEQUENCE [LARGE SCALE GENOMIC DNA]</scope>
    <source>
        <strain evidence="7 8">DSM 25927</strain>
    </source>
</reference>
<keyword evidence="8" id="KW-1185">Reference proteome</keyword>
<keyword evidence="3" id="KW-0808">Transferase</keyword>
<dbReference type="AlphaFoldDB" id="A0A1H9FKX6"/>
<dbReference type="InterPro" id="IPR015422">
    <property type="entry name" value="PyrdxlP-dep_Trfase_small"/>
</dbReference>
<evidence type="ECO:0000313" key="8">
    <source>
        <dbReference type="Proteomes" id="UP000199233"/>
    </source>
</evidence>
<gene>
    <name evidence="7" type="ORF">SAMN04488038_10618</name>
</gene>
<evidence type="ECO:0000256" key="2">
    <source>
        <dbReference type="ARBA" id="ARBA00009077"/>
    </source>
</evidence>
<evidence type="ECO:0000256" key="1">
    <source>
        <dbReference type="ARBA" id="ARBA00001933"/>
    </source>
</evidence>
<evidence type="ECO:0000256" key="4">
    <source>
        <dbReference type="ARBA" id="ARBA00022898"/>
    </source>
</evidence>
<dbReference type="SUPFAM" id="SSF53383">
    <property type="entry name" value="PLP-dependent transferases"/>
    <property type="match status" value="1"/>
</dbReference>
<sequence>MNTRSSLGLRHAVAAIKLASRSTRFRVTPNMESLAVKLETLAVHAGYSPDPTTRAVATPVYQTVAYAFDNAQHGADLFDLKVAGNIYTRIMNPTQDVLEKRVAALEGGIAALALASGMAAITYAIQTIAEAGDNIVSSATLYGGTYNLFAHTLPQQGISTRFADATRPESFAALIDARTKAIFCESVGNPLGNVTDFEKLAKIAHEHGVPLIVDNTVPSPYLCRPFEHGADIVVHSLTKYLGGHGNSVGGAIVDSGKFPWAEHKARFRRLNEPDVSYHGVVYTEALGPAAYIGRARVVPLRNMGAAISPMNAFLILQGIETLALRMDRICDNALAIARKLRAHPKVAWVKYAGLEDHPDHALVQKYMRGKASGIVSFGLRSQDADQRAAGARFLDALQLFTRLVNIGDAKSLATHPASTTHRQLNAEELAKAGVSEEMVRLSVGIEHVDDLLADLDQALAAV</sequence>
<feature type="modified residue" description="N6-(pyridoxal phosphate)lysine" evidence="5">
    <location>
        <position position="239"/>
    </location>
</feature>
<dbReference type="GO" id="GO:0030170">
    <property type="term" value="F:pyridoxal phosphate binding"/>
    <property type="evidence" value="ECO:0007669"/>
    <property type="project" value="InterPro"/>
</dbReference>
<dbReference type="GO" id="GO:0005737">
    <property type="term" value="C:cytoplasm"/>
    <property type="evidence" value="ECO:0007669"/>
    <property type="project" value="TreeGrafter"/>
</dbReference>
<dbReference type="InterPro" id="IPR000277">
    <property type="entry name" value="Cys/Met-Metab_PyrdxlP-dep_enz"/>
</dbReference>
<dbReference type="PIRSF" id="PIRSF001434">
    <property type="entry name" value="CGS"/>
    <property type="match status" value="1"/>
</dbReference>
<dbReference type="PROSITE" id="PS00868">
    <property type="entry name" value="CYS_MET_METAB_PP"/>
    <property type="match status" value="1"/>
</dbReference>
<dbReference type="GO" id="GO:0071269">
    <property type="term" value="P:L-homocysteine biosynthetic process"/>
    <property type="evidence" value="ECO:0007669"/>
    <property type="project" value="TreeGrafter"/>
</dbReference>
<dbReference type="GO" id="GO:0019346">
    <property type="term" value="P:transsulfuration"/>
    <property type="evidence" value="ECO:0007669"/>
    <property type="project" value="InterPro"/>
</dbReference>
<dbReference type="PANTHER" id="PTHR43797:SF2">
    <property type="entry name" value="HOMOCYSTEINE_CYSTEINE SYNTHASE"/>
    <property type="match status" value="1"/>
</dbReference>